<sequence length="252" mass="26889">MIEGIEITTLTDRPHLASKAEALDGGWPEFMQHDPVGQSFYLDAAEYYTDYTLVATPADRPDQVIARAYSVPIGLAEEPPAGLPDTGWDAAIVLGRVARLAGYGGDALCGLEVTIRPDMRSSGLGAEMLRQFRVIARSKGLRHFVAPVRPPGKTAVPEMTLGDYAAQLTADGLPADPLLRAQARLGASIVGIAPASMVVVGSLAQWRQWTGLPFDKDGPVIVPGAMVPVHCDLTHDSAAYVEPNVWVHQALS</sequence>
<proteinExistence type="predicted"/>
<keyword evidence="2" id="KW-1185">Reference proteome</keyword>
<name>A0A931CFF7_9ACTN</name>
<dbReference type="EMBL" id="JADQTO010000021">
    <property type="protein sequence ID" value="MBG0566557.1"/>
    <property type="molecule type" value="Genomic_DNA"/>
</dbReference>
<evidence type="ECO:0000313" key="1">
    <source>
        <dbReference type="EMBL" id="MBG0566557.1"/>
    </source>
</evidence>
<reference evidence="1" key="1">
    <citation type="submission" date="2020-11" db="EMBL/GenBank/DDBJ databases">
        <title>Isolation and identification of active actinomycetes.</title>
        <authorList>
            <person name="Sun X."/>
        </authorList>
    </citation>
    <scope>NUCLEOTIDE SEQUENCE</scope>
    <source>
        <strain evidence="1">NEAU-A11</strain>
    </source>
</reference>
<gene>
    <name evidence="1" type="ORF">I4J89_34445</name>
</gene>
<dbReference type="Gene3D" id="3.40.630.30">
    <property type="match status" value="1"/>
</dbReference>
<dbReference type="RefSeq" id="WP_196418327.1">
    <property type="nucleotide sequence ID" value="NZ_JADQTO010000021.1"/>
</dbReference>
<organism evidence="1 2">
    <name type="scientific">Actinoplanes aureus</name>
    <dbReference type="NCBI Taxonomy" id="2792083"/>
    <lineage>
        <taxon>Bacteria</taxon>
        <taxon>Bacillati</taxon>
        <taxon>Actinomycetota</taxon>
        <taxon>Actinomycetes</taxon>
        <taxon>Micromonosporales</taxon>
        <taxon>Micromonosporaceae</taxon>
        <taxon>Actinoplanes</taxon>
    </lineage>
</organism>
<accession>A0A931CFF7</accession>
<comment type="caution">
    <text evidence="1">The sequence shown here is derived from an EMBL/GenBank/DDBJ whole genome shotgun (WGS) entry which is preliminary data.</text>
</comment>
<dbReference type="Proteomes" id="UP000598146">
    <property type="component" value="Unassembled WGS sequence"/>
</dbReference>
<dbReference type="AlphaFoldDB" id="A0A931CFF7"/>
<evidence type="ECO:0000313" key="2">
    <source>
        <dbReference type="Proteomes" id="UP000598146"/>
    </source>
</evidence>
<protein>
    <submittedName>
        <fullName evidence="1">N-acetyltransferase</fullName>
    </submittedName>
</protein>